<comment type="caution">
    <text evidence="2">The sequence shown here is derived from an EMBL/GenBank/DDBJ whole genome shotgun (WGS) entry which is preliminary data.</text>
</comment>
<dbReference type="InterPro" id="IPR036291">
    <property type="entry name" value="NAD(P)-bd_dom_sf"/>
</dbReference>
<protein>
    <recommendedName>
        <fullName evidence="1">Tetrahydrofolate dehydrogenase/cyclohydrolase catalytic domain-containing protein</fullName>
    </recommendedName>
</protein>
<evidence type="ECO:0000313" key="2">
    <source>
        <dbReference type="EMBL" id="KAJ8490588.1"/>
    </source>
</evidence>
<sequence length="195" mass="21156">MATIIAIAQSIRNDRRRSPIRLAELQQVGESQVPGLAVVIVGVRKDSQSYESMKRKACAEVGIRSIDVDFPEQISELDVVAKLAVKGREPLFQPCTPKVCLELLTCNGISIEGKRAVVVVLSNMHTHDSDSIIREADNVIAAAGQAKMINCMVKRSIDVGTNADDDPSRRSGVGPMTIAMLLKNTLDDAKCKITQ</sequence>
<proteinExistence type="predicted"/>
<dbReference type="GO" id="GO:0035999">
    <property type="term" value="P:tetrahydrofolate interconversion"/>
    <property type="evidence" value="ECO:0007669"/>
    <property type="project" value="TreeGrafter"/>
</dbReference>
<reference evidence="2 3" key="1">
    <citation type="submission" date="2022-12" db="EMBL/GenBank/DDBJ databases">
        <title>Chromosome-scale assembly of the Ensete ventricosum genome.</title>
        <authorList>
            <person name="Dussert Y."/>
            <person name="Stocks J."/>
            <person name="Wendawek A."/>
            <person name="Woldeyes F."/>
            <person name="Nichols R.A."/>
            <person name="Borrell J.S."/>
        </authorList>
    </citation>
    <scope>NUCLEOTIDE SEQUENCE [LARGE SCALE GENOMIC DNA]</scope>
    <source>
        <strain evidence="3">cv. Maze</strain>
        <tissue evidence="2">Seeds</tissue>
    </source>
</reference>
<evidence type="ECO:0000259" key="1">
    <source>
        <dbReference type="Pfam" id="PF00763"/>
    </source>
</evidence>
<dbReference type="EMBL" id="JAQQAF010000004">
    <property type="protein sequence ID" value="KAJ8490588.1"/>
    <property type="molecule type" value="Genomic_DNA"/>
</dbReference>
<organism evidence="2 3">
    <name type="scientific">Ensete ventricosum</name>
    <name type="common">Abyssinian banana</name>
    <name type="synonym">Musa ensete</name>
    <dbReference type="NCBI Taxonomy" id="4639"/>
    <lineage>
        <taxon>Eukaryota</taxon>
        <taxon>Viridiplantae</taxon>
        <taxon>Streptophyta</taxon>
        <taxon>Embryophyta</taxon>
        <taxon>Tracheophyta</taxon>
        <taxon>Spermatophyta</taxon>
        <taxon>Magnoliopsida</taxon>
        <taxon>Liliopsida</taxon>
        <taxon>Zingiberales</taxon>
        <taxon>Musaceae</taxon>
        <taxon>Ensete</taxon>
    </lineage>
</organism>
<gene>
    <name evidence="2" type="ORF">OPV22_012309</name>
</gene>
<dbReference type="Pfam" id="PF00763">
    <property type="entry name" value="THF_DHG_CYH"/>
    <property type="match status" value="1"/>
</dbReference>
<accession>A0AAV8R4L8</accession>
<dbReference type="PANTHER" id="PTHR48099">
    <property type="entry name" value="C-1-TETRAHYDROFOLATE SYNTHASE, CYTOPLASMIC-RELATED"/>
    <property type="match status" value="1"/>
</dbReference>
<dbReference type="Gene3D" id="3.40.50.10860">
    <property type="entry name" value="Leucine Dehydrogenase, chain A, domain 1"/>
    <property type="match status" value="1"/>
</dbReference>
<dbReference type="GO" id="GO:0004477">
    <property type="term" value="F:methenyltetrahydrofolate cyclohydrolase activity"/>
    <property type="evidence" value="ECO:0007669"/>
    <property type="project" value="TreeGrafter"/>
</dbReference>
<feature type="domain" description="Tetrahydrofolate dehydrogenase/cyclohydrolase catalytic" evidence="1">
    <location>
        <begin position="6"/>
        <end position="83"/>
    </location>
</feature>
<name>A0AAV8R4L8_ENSVE</name>
<dbReference type="GO" id="GO:0005829">
    <property type="term" value="C:cytosol"/>
    <property type="evidence" value="ECO:0007669"/>
    <property type="project" value="TreeGrafter"/>
</dbReference>
<dbReference type="InterPro" id="IPR046346">
    <property type="entry name" value="Aminoacid_DH-like_N_sf"/>
</dbReference>
<evidence type="ECO:0000313" key="3">
    <source>
        <dbReference type="Proteomes" id="UP001222027"/>
    </source>
</evidence>
<dbReference type="GO" id="GO:0004488">
    <property type="term" value="F:methylenetetrahydrofolate dehydrogenase (NADP+) activity"/>
    <property type="evidence" value="ECO:0007669"/>
    <property type="project" value="InterPro"/>
</dbReference>
<dbReference type="InterPro" id="IPR020630">
    <property type="entry name" value="THF_DH/CycHdrlase_cat_dom"/>
</dbReference>
<dbReference type="AlphaFoldDB" id="A0AAV8R4L8"/>
<dbReference type="SUPFAM" id="SSF51735">
    <property type="entry name" value="NAD(P)-binding Rossmann-fold domains"/>
    <property type="match status" value="1"/>
</dbReference>
<dbReference type="PANTHER" id="PTHR48099:SF27">
    <property type="entry name" value="BIFUNCTIONAL PROTEIN FOLD 2"/>
    <property type="match status" value="1"/>
</dbReference>
<dbReference type="Proteomes" id="UP001222027">
    <property type="component" value="Unassembled WGS sequence"/>
</dbReference>
<dbReference type="SUPFAM" id="SSF53223">
    <property type="entry name" value="Aminoacid dehydrogenase-like, N-terminal domain"/>
    <property type="match status" value="1"/>
</dbReference>
<keyword evidence="3" id="KW-1185">Reference proteome</keyword>